<evidence type="ECO:0000313" key="4">
    <source>
        <dbReference type="Proteomes" id="UP000464468"/>
    </source>
</evidence>
<gene>
    <name evidence="3" type="ORF">GVO57_11180</name>
</gene>
<dbReference type="InterPro" id="IPR013424">
    <property type="entry name" value="Ice-binding_C"/>
</dbReference>
<sequence length="174" mass="17700">MKIRHVLMSAIALGSAALSAPASAAVIYDWSGSSTGGGVRMEASFSFQSDSPLGDEQILNLSTANCVFRLNGSNVGCARIIMGRSFGVNLNSISVMANPVGIVAFSINSGFTLASLDTTGSYQSINGSPSTLTVTNTAPAVPEPATWAMLIVGFGLIGGTLRQPKASTAATSHA</sequence>
<organism evidence="3 4">
    <name type="scientific">Sphingomonas changnyeongensis</name>
    <dbReference type="NCBI Taxonomy" id="2698679"/>
    <lineage>
        <taxon>Bacteria</taxon>
        <taxon>Pseudomonadati</taxon>
        <taxon>Pseudomonadota</taxon>
        <taxon>Alphaproteobacteria</taxon>
        <taxon>Sphingomonadales</taxon>
        <taxon>Sphingomonadaceae</taxon>
        <taxon>Sphingomonas</taxon>
    </lineage>
</organism>
<dbReference type="Proteomes" id="UP000464468">
    <property type="component" value="Chromosome"/>
</dbReference>
<protein>
    <submittedName>
        <fullName evidence="3">PEPxxWA-CTERM sorting domain-containing protein</fullName>
    </submittedName>
</protein>
<dbReference type="RefSeq" id="WP_160593202.1">
    <property type="nucleotide sequence ID" value="NZ_CP047895.1"/>
</dbReference>
<dbReference type="AlphaFoldDB" id="A0A7Z2S910"/>
<dbReference type="KEGG" id="schy:GVO57_11180"/>
<keyword evidence="1" id="KW-0732">Signal</keyword>
<dbReference type="EMBL" id="CP047895">
    <property type="protein sequence ID" value="QHL91272.1"/>
    <property type="molecule type" value="Genomic_DNA"/>
</dbReference>
<reference evidence="3 4" key="1">
    <citation type="submission" date="2020-01" db="EMBL/GenBank/DDBJ databases">
        <title>Sphingomonas sp. C33 whole genome sequece.</title>
        <authorList>
            <person name="Park C."/>
        </authorList>
    </citation>
    <scope>NUCLEOTIDE SEQUENCE [LARGE SCALE GENOMIC DNA]</scope>
    <source>
        <strain evidence="3 4">C33</strain>
    </source>
</reference>
<evidence type="ECO:0000313" key="3">
    <source>
        <dbReference type="EMBL" id="QHL91272.1"/>
    </source>
</evidence>
<evidence type="ECO:0000259" key="2">
    <source>
        <dbReference type="Pfam" id="PF07589"/>
    </source>
</evidence>
<dbReference type="Pfam" id="PF07589">
    <property type="entry name" value="PEP-CTERM"/>
    <property type="match status" value="1"/>
</dbReference>
<dbReference type="NCBIfam" id="NF035944">
    <property type="entry name" value="PEPxxWA-CTERM"/>
    <property type="match status" value="1"/>
</dbReference>
<feature type="chain" id="PRO_5030772110" evidence="1">
    <location>
        <begin position="25"/>
        <end position="174"/>
    </location>
</feature>
<keyword evidence="4" id="KW-1185">Reference proteome</keyword>
<evidence type="ECO:0000256" key="1">
    <source>
        <dbReference type="SAM" id="SignalP"/>
    </source>
</evidence>
<feature type="domain" description="Ice-binding protein C-terminal" evidence="2">
    <location>
        <begin position="140"/>
        <end position="161"/>
    </location>
</feature>
<accession>A0A7Z2S910</accession>
<dbReference type="NCBIfam" id="TIGR02595">
    <property type="entry name" value="PEP_CTERM"/>
    <property type="match status" value="1"/>
</dbReference>
<name>A0A7Z2S910_9SPHN</name>
<feature type="signal peptide" evidence="1">
    <location>
        <begin position="1"/>
        <end position="24"/>
    </location>
</feature>
<proteinExistence type="predicted"/>